<evidence type="ECO:0000256" key="1">
    <source>
        <dbReference type="ARBA" id="ARBA00006432"/>
    </source>
</evidence>
<name>E1YCA1_9BACT</name>
<dbReference type="Gene3D" id="2.30.38.10">
    <property type="entry name" value="Luciferase, Domain 3"/>
    <property type="match status" value="1"/>
</dbReference>
<dbReference type="Pfam" id="PF13193">
    <property type="entry name" value="AMP-binding_C"/>
    <property type="match status" value="1"/>
</dbReference>
<dbReference type="Gene3D" id="3.40.50.980">
    <property type="match status" value="2"/>
</dbReference>
<organism evidence="5">
    <name type="scientific">uncultured Desulfobacterium sp</name>
    <dbReference type="NCBI Taxonomy" id="201089"/>
    <lineage>
        <taxon>Bacteria</taxon>
        <taxon>Pseudomonadati</taxon>
        <taxon>Thermodesulfobacteriota</taxon>
        <taxon>Desulfobacteria</taxon>
        <taxon>Desulfobacterales</taxon>
        <taxon>Desulfobacteriaceae</taxon>
        <taxon>Desulfobacterium</taxon>
        <taxon>environmental samples</taxon>
    </lineage>
</organism>
<accession>E1YCA1</accession>
<reference evidence="5" key="1">
    <citation type="journal article" date="2011" name="Environ. Microbiol.">
        <title>Genomic insights into the metabolic potential of the polycyclic aromatic hydrocarbon degrading sulfate-reducing Deltaproteobacterium N47.</title>
        <authorList>
            <person name="Bergmann F."/>
            <person name="Selesi D."/>
            <person name="Weinmaier T."/>
            <person name="Tischler P."/>
            <person name="Rattei T."/>
            <person name="Meckenstock R.U."/>
        </authorList>
    </citation>
    <scope>NUCLEOTIDE SEQUENCE</scope>
</reference>
<dbReference type="InterPro" id="IPR045851">
    <property type="entry name" value="AMP-bd_C_sf"/>
</dbReference>
<dbReference type="PANTHER" id="PTHR24096">
    <property type="entry name" value="LONG-CHAIN-FATTY-ACID--COA LIGASE"/>
    <property type="match status" value="1"/>
</dbReference>
<protein>
    <recommendedName>
        <fullName evidence="6">Long-chain-fatty-acid--CoA ligase</fullName>
    </recommendedName>
</protein>
<dbReference type="EMBL" id="FR695868">
    <property type="protein sequence ID" value="CBX28195.1"/>
    <property type="molecule type" value="Genomic_DNA"/>
</dbReference>
<evidence type="ECO:0008006" key="6">
    <source>
        <dbReference type="Google" id="ProtNLM"/>
    </source>
</evidence>
<dbReference type="AlphaFoldDB" id="E1YCA1"/>
<evidence type="ECO:0000259" key="4">
    <source>
        <dbReference type="Pfam" id="PF13193"/>
    </source>
</evidence>
<dbReference type="InterPro" id="IPR000873">
    <property type="entry name" value="AMP-dep_synth/lig_dom"/>
</dbReference>
<dbReference type="PANTHER" id="PTHR24096:SF267">
    <property type="entry name" value="MALONATE--COA LIGASE ACSF3, MITOCHONDRIAL"/>
    <property type="match status" value="1"/>
</dbReference>
<feature type="domain" description="AMP-binding enzyme C-terminal" evidence="4">
    <location>
        <begin position="423"/>
        <end position="498"/>
    </location>
</feature>
<dbReference type="FunFam" id="3.30.300.30:FF:000008">
    <property type="entry name" value="2,3-dihydroxybenzoate-AMP ligase"/>
    <property type="match status" value="1"/>
</dbReference>
<sequence length="507" mass="56361">MSIMNVSYLLVNSAGKYPDRTAIISEEKHFSYKAFNQRVNRLAHAMRQHGLKKGDRVAIMFFNTYQFAEVYFAAVKSGAPATPVNFRFVADEIEYIINNSGACFFFFGKEFEETIASTYHSLSEVKHFVCVDAQKGGFAHDYENFLSSGKPDEPEVDICENDPCQIMYTSGTTGKPKGAVISHSNIVWNLFNTISGREDKSEEISLIIGPMYHTAGLNNHFTIQIALGGTCILIKKFEPETVLRYIEEKRVNVISGSPSMYNILLQHPKINDFDTSSISKCTAGAAILPVEIKEKLLKIFPKANGIYDVYGCTEASPTITVLKGKDSFGKHGSVGQAVRFLQVKVIDEGGNTTPPNRIGELICKGPNVMQQYYRDHKATEEVIKNGWLYTGDLATIDEEGYFYIVDRKKDMISSGGENIYPRELEEVLFGHPAVADAAVVGIPDAVWGETVKAFVVLKKGMSMDAQQIINYCKEHLASYKKPKAVSFVESIPKNPSGKVLKRLLKAL</sequence>
<evidence type="ECO:0000313" key="5">
    <source>
        <dbReference type="EMBL" id="CBX28195.1"/>
    </source>
</evidence>
<keyword evidence="2" id="KW-0436">Ligase</keyword>
<dbReference type="InterPro" id="IPR020845">
    <property type="entry name" value="AMP-binding_CS"/>
</dbReference>
<dbReference type="SUPFAM" id="SSF56801">
    <property type="entry name" value="Acetyl-CoA synthetase-like"/>
    <property type="match status" value="1"/>
</dbReference>
<dbReference type="InterPro" id="IPR025110">
    <property type="entry name" value="AMP-bd_C"/>
</dbReference>
<dbReference type="Gene3D" id="3.30.300.30">
    <property type="match status" value="1"/>
</dbReference>
<dbReference type="PROSITE" id="PS00455">
    <property type="entry name" value="AMP_BINDING"/>
    <property type="match status" value="1"/>
</dbReference>
<evidence type="ECO:0000259" key="3">
    <source>
        <dbReference type="Pfam" id="PF00501"/>
    </source>
</evidence>
<gene>
    <name evidence="5" type="ORF">N47_G35190</name>
</gene>
<proteinExistence type="inferred from homology"/>
<dbReference type="Pfam" id="PF00501">
    <property type="entry name" value="AMP-binding"/>
    <property type="match status" value="1"/>
</dbReference>
<dbReference type="NCBIfam" id="NF004837">
    <property type="entry name" value="PRK06187.1"/>
    <property type="match status" value="1"/>
</dbReference>
<dbReference type="GO" id="GO:0016405">
    <property type="term" value="F:CoA-ligase activity"/>
    <property type="evidence" value="ECO:0007669"/>
    <property type="project" value="TreeGrafter"/>
</dbReference>
<comment type="similarity">
    <text evidence="1">Belongs to the ATP-dependent AMP-binding enzyme family.</text>
</comment>
<evidence type="ECO:0000256" key="2">
    <source>
        <dbReference type="ARBA" id="ARBA00022598"/>
    </source>
</evidence>
<feature type="domain" description="AMP-dependent synthetase/ligase" evidence="3">
    <location>
        <begin position="13"/>
        <end position="373"/>
    </location>
</feature>
<dbReference type="CDD" id="cd17631">
    <property type="entry name" value="FACL_FadD13-like"/>
    <property type="match status" value="1"/>
</dbReference>